<dbReference type="Proteomes" id="UP000085678">
    <property type="component" value="Unplaced"/>
</dbReference>
<name>A0A1S3J3Q8_LINAN</name>
<reference evidence="2" key="1">
    <citation type="submission" date="2025-08" db="UniProtKB">
        <authorList>
            <consortium name="RefSeq"/>
        </authorList>
    </citation>
    <scope>IDENTIFICATION</scope>
    <source>
        <tissue evidence="2">Gonads</tissue>
    </source>
</reference>
<dbReference type="AlphaFoldDB" id="A0A1S3J3Q8"/>
<dbReference type="InParanoid" id="A0A1S3J3Q8"/>
<dbReference type="GeneID" id="106169823"/>
<organism evidence="1 2">
    <name type="scientific">Lingula anatina</name>
    <name type="common">Brachiopod</name>
    <name type="synonym">Lingula unguis</name>
    <dbReference type="NCBI Taxonomy" id="7574"/>
    <lineage>
        <taxon>Eukaryota</taxon>
        <taxon>Metazoa</taxon>
        <taxon>Spiralia</taxon>
        <taxon>Lophotrochozoa</taxon>
        <taxon>Brachiopoda</taxon>
        <taxon>Linguliformea</taxon>
        <taxon>Lingulata</taxon>
        <taxon>Lingulida</taxon>
        <taxon>Linguloidea</taxon>
        <taxon>Lingulidae</taxon>
        <taxon>Lingula</taxon>
    </lineage>
</organism>
<gene>
    <name evidence="2" type="primary">LOC106169823</name>
</gene>
<accession>A0A1S3J3Q8</accession>
<keyword evidence="1" id="KW-1185">Reference proteome</keyword>
<dbReference type="KEGG" id="lak:106169823"/>
<evidence type="ECO:0000313" key="2">
    <source>
        <dbReference type="RefSeq" id="XP_013404901.1"/>
    </source>
</evidence>
<dbReference type="RefSeq" id="XP_013404901.1">
    <property type="nucleotide sequence ID" value="XM_013549447.2"/>
</dbReference>
<proteinExistence type="predicted"/>
<sequence length="110" mass="12639">MNEILMKHVLRHLGEQFEYPVSSKSLEKDGASIKCMYTDQVFKPNAATLVRRTVKIDGGRVTLDGGMHSPVVVHQNYPAWRELLGTPELPSLERAIRYIWLWGRHFFSGQ</sequence>
<protein>
    <submittedName>
        <fullName evidence="2">Uncharacterized protein LOC106169823</fullName>
    </submittedName>
</protein>
<evidence type="ECO:0000313" key="1">
    <source>
        <dbReference type="Proteomes" id="UP000085678"/>
    </source>
</evidence>